<evidence type="ECO:0000259" key="1">
    <source>
        <dbReference type="Pfam" id="PF00501"/>
    </source>
</evidence>
<sequence length="524" mass="56510">MGFDGTKTDDHGLERSRRMVFGELLARSARRVPGKVALVFQDRTLTYAELDERVNRAANALTARGVRRGDHVGLLMHNRPEVLEVAFACHRLGACAVPVSPRLRQAEVDHVLRHSRVIAIVSDHELSSRGARAAAVLPAIRAHLALGDPAPGAHDYEAALATASPVAPDVLVDDDDTAYVMYTSGTTGRAKGVLLSHRNLTAQLLNFVHEVGAREDDVWLSEVPMSHIVGLGGLFSFLYLGATVVIMPSAGFDPARTLERMHELGVTACFFTPSQWERLCRVPEPGAIVPSLRVGIWGAALAMQSTLTKMNAGFPGVELLANFGQTEMSPSATWLKARDAERKLGSVGRLSINVEARVIDDDGNDVAPGEVGEIVYRGPTVMKGYFDDAAATRDAFHDGWFHSGDLVYQDEEGFFYVAGRKADVIFSGGRNIYPAEIEQALLGHPAVVEAAVIGVPHPQLAEAPLAVVVTRLGTGVADTELMEHLRERLPDHKLPASVEFVDALPRNSGGSVLRRELRAAVSGS</sequence>
<dbReference type="Gene3D" id="3.40.50.12780">
    <property type="entry name" value="N-terminal domain of ligase-like"/>
    <property type="match status" value="1"/>
</dbReference>
<dbReference type="Pfam" id="PF13193">
    <property type="entry name" value="AMP-binding_C"/>
    <property type="match status" value="1"/>
</dbReference>
<dbReference type="SUPFAM" id="SSF56801">
    <property type="entry name" value="Acetyl-CoA synthetase-like"/>
    <property type="match status" value="1"/>
</dbReference>
<gene>
    <name evidence="3" type="ORF">OM076_08715</name>
</gene>
<dbReference type="InterPro" id="IPR025110">
    <property type="entry name" value="AMP-bd_C"/>
</dbReference>
<dbReference type="Proteomes" id="UP001149140">
    <property type="component" value="Unassembled WGS sequence"/>
</dbReference>
<dbReference type="InterPro" id="IPR042099">
    <property type="entry name" value="ANL_N_sf"/>
</dbReference>
<keyword evidence="4" id="KW-1185">Reference proteome</keyword>
<dbReference type="Pfam" id="PF00501">
    <property type="entry name" value="AMP-binding"/>
    <property type="match status" value="1"/>
</dbReference>
<name>A0A9X3MQ27_9ACTN</name>
<dbReference type="RefSeq" id="WP_270039130.1">
    <property type="nucleotide sequence ID" value="NZ_JAPDOD010000005.1"/>
</dbReference>
<reference evidence="3" key="1">
    <citation type="submission" date="2022-10" db="EMBL/GenBank/DDBJ databases">
        <title>The WGS of Solirubrobacter ginsenosidimutans DSM 21036.</title>
        <authorList>
            <person name="Jiang Z."/>
        </authorList>
    </citation>
    <scope>NUCLEOTIDE SEQUENCE</scope>
    <source>
        <strain evidence="3">DSM 21036</strain>
    </source>
</reference>
<dbReference type="InterPro" id="IPR020845">
    <property type="entry name" value="AMP-binding_CS"/>
</dbReference>
<dbReference type="InterPro" id="IPR050237">
    <property type="entry name" value="ATP-dep_AMP-bd_enzyme"/>
</dbReference>
<comment type="caution">
    <text evidence="3">The sequence shown here is derived from an EMBL/GenBank/DDBJ whole genome shotgun (WGS) entry which is preliminary data.</text>
</comment>
<dbReference type="EMBL" id="JAPDOD010000005">
    <property type="protein sequence ID" value="MDA0160344.1"/>
    <property type="molecule type" value="Genomic_DNA"/>
</dbReference>
<dbReference type="GO" id="GO:0016878">
    <property type="term" value="F:acid-thiol ligase activity"/>
    <property type="evidence" value="ECO:0007669"/>
    <property type="project" value="UniProtKB-ARBA"/>
</dbReference>
<dbReference type="PANTHER" id="PTHR43767">
    <property type="entry name" value="LONG-CHAIN-FATTY-ACID--COA LIGASE"/>
    <property type="match status" value="1"/>
</dbReference>
<dbReference type="AlphaFoldDB" id="A0A9X3MQ27"/>
<dbReference type="PROSITE" id="PS00455">
    <property type="entry name" value="AMP_BINDING"/>
    <property type="match status" value="1"/>
</dbReference>
<feature type="domain" description="AMP-binding enzyme C-terminal" evidence="2">
    <location>
        <begin position="436"/>
        <end position="508"/>
    </location>
</feature>
<dbReference type="InterPro" id="IPR045851">
    <property type="entry name" value="AMP-bd_C_sf"/>
</dbReference>
<evidence type="ECO:0000313" key="3">
    <source>
        <dbReference type="EMBL" id="MDA0160344.1"/>
    </source>
</evidence>
<dbReference type="InterPro" id="IPR000873">
    <property type="entry name" value="AMP-dep_synth/lig_dom"/>
</dbReference>
<evidence type="ECO:0000313" key="4">
    <source>
        <dbReference type="Proteomes" id="UP001149140"/>
    </source>
</evidence>
<evidence type="ECO:0000259" key="2">
    <source>
        <dbReference type="Pfam" id="PF13193"/>
    </source>
</evidence>
<proteinExistence type="predicted"/>
<organism evidence="3 4">
    <name type="scientific">Solirubrobacter ginsenosidimutans</name>
    <dbReference type="NCBI Taxonomy" id="490573"/>
    <lineage>
        <taxon>Bacteria</taxon>
        <taxon>Bacillati</taxon>
        <taxon>Actinomycetota</taxon>
        <taxon>Thermoleophilia</taxon>
        <taxon>Solirubrobacterales</taxon>
        <taxon>Solirubrobacteraceae</taxon>
        <taxon>Solirubrobacter</taxon>
    </lineage>
</organism>
<feature type="domain" description="AMP-dependent synthetase/ligase" evidence="1">
    <location>
        <begin position="26"/>
        <end position="386"/>
    </location>
</feature>
<dbReference type="PANTHER" id="PTHR43767:SF1">
    <property type="entry name" value="NONRIBOSOMAL PEPTIDE SYNTHASE PES1 (EUROFUNG)-RELATED"/>
    <property type="match status" value="1"/>
</dbReference>
<dbReference type="Gene3D" id="3.30.300.30">
    <property type="match status" value="1"/>
</dbReference>
<accession>A0A9X3MQ27</accession>
<protein>
    <submittedName>
        <fullName evidence="3">AMP-binding protein</fullName>
    </submittedName>
</protein>